<dbReference type="AlphaFoldDB" id="A0A8J7MV52"/>
<evidence type="ECO:0000256" key="1">
    <source>
        <dbReference type="SAM" id="Phobius"/>
    </source>
</evidence>
<gene>
    <name evidence="2" type="ORF">JI744_08055</name>
</gene>
<name>A0A8J7MV52_9RHOB</name>
<keyword evidence="1" id="KW-0812">Transmembrane</keyword>
<dbReference type="RefSeq" id="WP_202659268.1">
    <property type="nucleotide sequence ID" value="NZ_JAESVP010000003.1"/>
</dbReference>
<keyword evidence="3" id="KW-1185">Reference proteome</keyword>
<organism evidence="2 3">
    <name type="scientific">Fuscibacter oryzae</name>
    <dbReference type="NCBI Taxonomy" id="2803939"/>
    <lineage>
        <taxon>Bacteria</taxon>
        <taxon>Pseudomonadati</taxon>
        <taxon>Pseudomonadota</taxon>
        <taxon>Alphaproteobacteria</taxon>
        <taxon>Rhodobacterales</taxon>
        <taxon>Paracoccaceae</taxon>
        <taxon>Fuscibacter</taxon>
    </lineage>
</organism>
<dbReference type="InterPro" id="IPR001969">
    <property type="entry name" value="Aspartic_peptidase_AS"/>
</dbReference>
<proteinExistence type="predicted"/>
<dbReference type="SUPFAM" id="SSF50630">
    <property type="entry name" value="Acid proteases"/>
    <property type="match status" value="1"/>
</dbReference>
<dbReference type="GO" id="GO:0006508">
    <property type="term" value="P:proteolysis"/>
    <property type="evidence" value="ECO:0007669"/>
    <property type="project" value="UniProtKB-KW"/>
</dbReference>
<keyword evidence="1" id="KW-1133">Transmembrane helix</keyword>
<dbReference type="InterPro" id="IPR021109">
    <property type="entry name" value="Peptidase_aspartic_dom_sf"/>
</dbReference>
<comment type="caution">
    <text evidence="2">The sequence shown here is derived from an EMBL/GenBank/DDBJ whole genome shotgun (WGS) entry which is preliminary data.</text>
</comment>
<keyword evidence="2" id="KW-0645">Protease</keyword>
<accession>A0A8J7MV52</accession>
<sequence>MDGEILGRFLYLALLLAAVGGWVIVEFRQRMGQTLRLGMAWGLIFLGVMAGYGLWKDIRRDVLPQQMVTQSGELILPRAEDGHYYAHITANGTGLQVLADTGATNVVLSPRDARKLGIDTAALVYIGQAMTANGVVRTARTTLASLSLGPFQDTDVPVWVNEADMDVSLLGMDYLGRFRIEIDGDRMKLRR</sequence>
<dbReference type="EC" id="3.4.23.-" evidence="2"/>
<dbReference type="InterPro" id="IPR034122">
    <property type="entry name" value="Retropepsin-like_bacterial"/>
</dbReference>
<feature type="transmembrane region" description="Helical" evidence="1">
    <location>
        <begin position="37"/>
        <end position="55"/>
    </location>
</feature>
<feature type="transmembrane region" description="Helical" evidence="1">
    <location>
        <begin position="6"/>
        <end position="25"/>
    </location>
</feature>
<dbReference type="CDD" id="cd05483">
    <property type="entry name" value="retropepsin_like_bacteria"/>
    <property type="match status" value="1"/>
</dbReference>
<evidence type="ECO:0000313" key="3">
    <source>
        <dbReference type="Proteomes" id="UP000619033"/>
    </source>
</evidence>
<dbReference type="EMBL" id="JAESVP010000003">
    <property type="protein sequence ID" value="MBL4928054.1"/>
    <property type="molecule type" value="Genomic_DNA"/>
</dbReference>
<dbReference type="Pfam" id="PF13975">
    <property type="entry name" value="gag-asp_proteas"/>
    <property type="match status" value="1"/>
</dbReference>
<keyword evidence="2" id="KW-0378">Hydrolase</keyword>
<protein>
    <submittedName>
        <fullName evidence="2">TIGR02281 family clan AA aspartic protease</fullName>
        <ecNumber evidence="2">3.4.23.-</ecNumber>
    </submittedName>
</protein>
<reference evidence="2" key="1">
    <citation type="submission" date="2021-01" db="EMBL/GenBank/DDBJ databases">
        <title>Genome seq and assembly of Tabrizicola sp. KVB23.</title>
        <authorList>
            <person name="Chhetri G."/>
        </authorList>
    </citation>
    <scope>NUCLEOTIDE SEQUENCE</scope>
    <source>
        <strain evidence="2">KVB23</strain>
    </source>
</reference>
<dbReference type="Gene3D" id="2.40.70.10">
    <property type="entry name" value="Acid Proteases"/>
    <property type="match status" value="1"/>
</dbReference>
<dbReference type="PROSITE" id="PS00141">
    <property type="entry name" value="ASP_PROTEASE"/>
    <property type="match status" value="1"/>
</dbReference>
<evidence type="ECO:0000313" key="2">
    <source>
        <dbReference type="EMBL" id="MBL4928054.1"/>
    </source>
</evidence>
<keyword evidence="1" id="KW-0472">Membrane</keyword>
<dbReference type="Proteomes" id="UP000619033">
    <property type="component" value="Unassembled WGS sequence"/>
</dbReference>
<dbReference type="InterPro" id="IPR011969">
    <property type="entry name" value="Clan_AA_Asp_peptidase_C"/>
</dbReference>
<dbReference type="NCBIfam" id="TIGR02281">
    <property type="entry name" value="clan_AA_DTGA"/>
    <property type="match status" value="1"/>
</dbReference>
<dbReference type="GO" id="GO:0004190">
    <property type="term" value="F:aspartic-type endopeptidase activity"/>
    <property type="evidence" value="ECO:0007669"/>
    <property type="project" value="InterPro"/>
</dbReference>